<dbReference type="SMART" id="SM00421">
    <property type="entry name" value="HTH_LUXR"/>
    <property type="match status" value="1"/>
</dbReference>
<feature type="domain" description="HTH luxR-type" evidence="1">
    <location>
        <begin position="102"/>
        <end position="167"/>
    </location>
</feature>
<dbReference type="Proteomes" id="UP000199628">
    <property type="component" value="Unassembled WGS sequence"/>
</dbReference>
<accession>A0A1G7FBD1</accession>
<dbReference type="InterPro" id="IPR036388">
    <property type="entry name" value="WH-like_DNA-bd_sf"/>
</dbReference>
<dbReference type="InterPro" id="IPR016032">
    <property type="entry name" value="Sig_transdc_resp-reg_C-effctor"/>
</dbReference>
<dbReference type="SUPFAM" id="SSF46894">
    <property type="entry name" value="C-terminal effector domain of the bipartite response regulators"/>
    <property type="match status" value="1"/>
</dbReference>
<evidence type="ECO:0000313" key="2">
    <source>
        <dbReference type="EMBL" id="SDE72795.1"/>
    </source>
</evidence>
<organism evidence="2 3">
    <name type="scientific">Ruegeria marina</name>
    <dbReference type="NCBI Taxonomy" id="639004"/>
    <lineage>
        <taxon>Bacteria</taxon>
        <taxon>Pseudomonadati</taxon>
        <taxon>Pseudomonadota</taxon>
        <taxon>Alphaproteobacteria</taxon>
        <taxon>Rhodobacterales</taxon>
        <taxon>Roseobacteraceae</taxon>
        <taxon>Ruegeria</taxon>
    </lineage>
</organism>
<dbReference type="PRINTS" id="PR00038">
    <property type="entry name" value="HTHLUXR"/>
</dbReference>
<dbReference type="AlphaFoldDB" id="A0A1G7FBD1"/>
<protein>
    <submittedName>
        <fullName evidence="2">DNA-binding transcriptional regulator, CsgD family</fullName>
    </submittedName>
</protein>
<dbReference type="GO" id="GO:0006355">
    <property type="term" value="P:regulation of DNA-templated transcription"/>
    <property type="evidence" value="ECO:0007669"/>
    <property type="project" value="InterPro"/>
</dbReference>
<dbReference type="EMBL" id="FMZV01000031">
    <property type="protein sequence ID" value="SDE72795.1"/>
    <property type="molecule type" value="Genomic_DNA"/>
</dbReference>
<dbReference type="InterPro" id="IPR000792">
    <property type="entry name" value="Tscrpt_reg_LuxR_C"/>
</dbReference>
<name>A0A1G7FBD1_9RHOB</name>
<dbReference type="Gene3D" id="1.10.10.10">
    <property type="entry name" value="Winged helix-like DNA-binding domain superfamily/Winged helix DNA-binding domain"/>
    <property type="match status" value="1"/>
</dbReference>
<proteinExistence type="predicted"/>
<dbReference type="PROSITE" id="PS50043">
    <property type="entry name" value="HTH_LUXR_2"/>
    <property type="match status" value="1"/>
</dbReference>
<sequence>MGSVLSARLSDVETNPILVEFYQQRRLSETIIIPLDRRNGVVDVLELHYLFPISVAELEHLELIGPVLAGCWEGRSLGLFSDALLAGSRAIRKSQVSEEILSVENPFRLSRAEYRVCLLLSRGLNNKAVLSELSITMATLRTHLGNIYAKTGATSQSELVHMLLVSQSARNIHRIGTSDVA</sequence>
<dbReference type="Pfam" id="PF00196">
    <property type="entry name" value="GerE"/>
    <property type="match status" value="1"/>
</dbReference>
<evidence type="ECO:0000313" key="3">
    <source>
        <dbReference type="Proteomes" id="UP000199628"/>
    </source>
</evidence>
<dbReference type="STRING" id="639004.SAMN04488239_13115"/>
<dbReference type="GO" id="GO:0003677">
    <property type="term" value="F:DNA binding"/>
    <property type="evidence" value="ECO:0007669"/>
    <property type="project" value="UniProtKB-KW"/>
</dbReference>
<keyword evidence="2" id="KW-0238">DNA-binding</keyword>
<reference evidence="3" key="1">
    <citation type="submission" date="2016-10" db="EMBL/GenBank/DDBJ databases">
        <authorList>
            <person name="Varghese N."/>
            <person name="Submissions S."/>
        </authorList>
    </citation>
    <scope>NUCLEOTIDE SEQUENCE [LARGE SCALE GENOMIC DNA]</scope>
    <source>
        <strain evidence="3">CGMCC 1.9108</strain>
    </source>
</reference>
<keyword evidence="3" id="KW-1185">Reference proteome</keyword>
<evidence type="ECO:0000259" key="1">
    <source>
        <dbReference type="PROSITE" id="PS50043"/>
    </source>
</evidence>
<gene>
    <name evidence="2" type="ORF">SAMN04488239_13115</name>
</gene>